<dbReference type="SUPFAM" id="SSF81301">
    <property type="entry name" value="Nucleotidyltransferase"/>
    <property type="match status" value="1"/>
</dbReference>
<dbReference type="RefSeq" id="WP_092376315.1">
    <property type="nucleotide sequence ID" value="NZ_LT629797.1"/>
</dbReference>
<name>A0A1H2LNL1_9PSED</name>
<protein>
    <submittedName>
        <fullName evidence="2">Predicted nucleotidyltransferase</fullName>
    </submittedName>
</protein>
<dbReference type="PANTHER" id="PTHR43852">
    <property type="entry name" value="NUCLEOTIDYLTRANSFERASE"/>
    <property type="match status" value="1"/>
</dbReference>
<reference evidence="3" key="1">
    <citation type="submission" date="2016-10" db="EMBL/GenBank/DDBJ databases">
        <authorList>
            <person name="Varghese N."/>
            <person name="Submissions S."/>
        </authorList>
    </citation>
    <scope>NUCLEOTIDE SEQUENCE [LARGE SCALE GENOMIC DNA]</scope>
    <source>
        <strain evidence="3">KCTC 32246</strain>
    </source>
</reference>
<dbReference type="InterPro" id="IPR041633">
    <property type="entry name" value="Polbeta"/>
</dbReference>
<evidence type="ECO:0000259" key="1">
    <source>
        <dbReference type="Pfam" id="PF18765"/>
    </source>
</evidence>
<evidence type="ECO:0000313" key="3">
    <source>
        <dbReference type="Proteomes" id="UP000198675"/>
    </source>
</evidence>
<organism evidence="2 3">
    <name type="scientific">Pseudomonas sihuiensis</name>
    <dbReference type="NCBI Taxonomy" id="1274359"/>
    <lineage>
        <taxon>Bacteria</taxon>
        <taxon>Pseudomonadati</taxon>
        <taxon>Pseudomonadota</taxon>
        <taxon>Gammaproteobacteria</taxon>
        <taxon>Pseudomonadales</taxon>
        <taxon>Pseudomonadaceae</taxon>
        <taxon>Pseudomonas</taxon>
    </lineage>
</organism>
<dbReference type="EMBL" id="LT629797">
    <property type="protein sequence ID" value="SDU82593.1"/>
    <property type="molecule type" value="Genomic_DNA"/>
</dbReference>
<proteinExistence type="predicted"/>
<gene>
    <name evidence="2" type="ORF">SAMN05216363_1930</name>
</gene>
<dbReference type="PANTHER" id="PTHR43852:SF3">
    <property type="entry name" value="NUCLEOTIDYLTRANSFERASE"/>
    <property type="match status" value="1"/>
</dbReference>
<dbReference type="AlphaFoldDB" id="A0A1H2LNL1"/>
<dbReference type="Proteomes" id="UP000198675">
    <property type="component" value="Chromosome I"/>
</dbReference>
<evidence type="ECO:0000313" key="2">
    <source>
        <dbReference type="EMBL" id="SDU82593.1"/>
    </source>
</evidence>
<dbReference type="InterPro" id="IPR052930">
    <property type="entry name" value="TA_antitoxin_MntA"/>
</dbReference>
<dbReference type="NCBIfam" id="NF047752">
    <property type="entry name" value="MntA_antitoxin"/>
    <property type="match status" value="1"/>
</dbReference>
<dbReference type="Gene3D" id="3.30.460.10">
    <property type="entry name" value="Beta Polymerase, domain 2"/>
    <property type="match status" value="1"/>
</dbReference>
<keyword evidence="3" id="KW-1185">Reference proteome</keyword>
<sequence length="127" mass="14006">MSIEALAAVLKRHPDIHLAYVFGSLATGSAGPDSDVDVAILASSPLDVEYRIHLIEEIAVATGRPVDLIDLATVGEPLLGQILRHGIRLIGDAARHAELTTRHMFNNEDFMPYVRRMLAERRRAWIG</sequence>
<dbReference type="CDD" id="cd05403">
    <property type="entry name" value="NT_KNTase_like"/>
    <property type="match status" value="1"/>
</dbReference>
<keyword evidence="2" id="KW-0808">Transferase</keyword>
<feature type="domain" description="Polymerase beta nucleotidyltransferase" evidence="1">
    <location>
        <begin position="5"/>
        <end position="91"/>
    </location>
</feature>
<dbReference type="GO" id="GO:0016740">
    <property type="term" value="F:transferase activity"/>
    <property type="evidence" value="ECO:0007669"/>
    <property type="project" value="UniProtKB-KW"/>
</dbReference>
<dbReference type="Pfam" id="PF18765">
    <property type="entry name" value="Polbeta"/>
    <property type="match status" value="1"/>
</dbReference>
<dbReference type="InterPro" id="IPR043519">
    <property type="entry name" value="NT_sf"/>
</dbReference>
<accession>A0A1H2LNL1</accession>